<dbReference type="EMBL" id="CP003379">
    <property type="protein sequence ID" value="AFL86940.1"/>
    <property type="molecule type" value="Genomic_DNA"/>
</dbReference>
<keyword evidence="6" id="KW-1185">Reference proteome</keyword>
<dbReference type="SUPFAM" id="SSF51735">
    <property type="entry name" value="NAD(P)-binding Rossmann-fold domains"/>
    <property type="match status" value="1"/>
</dbReference>
<dbReference type="InterPro" id="IPR008354">
    <property type="entry name" value="Glc-Fru_OxRdtase_bac"/>
</dbReference>
<dbReference type="Gene3D" id="3.40.50.720">
    <property type="entry name" value="NAD(P)-binding Rossmann-like Domain"/>
    <property type="match status" value="1"/>
</dbReference>
<dbReference type="InterPro" id="IPR000683">
    <property type="entry name" value="Gfo/Idh/MocA-like_OxRdtase_N"/>
</dbReference>
<dbReference type="GO" id="GO:0000166">
    <property type="term" value="F:nucleotide binding"/>
    <property type="evidence" value="ECO:0007669"/>
    <property type="project" value="InterPro"/>
</dbReference>
<dbReference type="GO" id="GO:0016491">
    <property type="term" value="F:oxidoreductase activity"/>
    <property type="evidence" value="ECO:0007669"/>
    <property type="project" value="UniProtKB-KW"/>
</dbReference>
<dbReference type="RefSeq" id="WP_014784509.1">
    <property type="nucleotide sequence ID" value="NC_018014.1"/>
</dbReference>
<dbReference type="eggNOG" id="COG0673">
    <property type="taxonomic scope" value="Bacteria"/>
</dbReference>
<name>I3ZCH2_TERRK</name>
<evidence type="ECO:0000313" key="5">
    <source>
        <dbReference type="EMBL" id="AFL86940.1"/>
    </source>
</evidence>
<protein>
    <submittedName>
        <fullName evidence="5">Putative dehydrogenase</fullName>
    </submittedName>
</protein>
<dbReference type="SUPFAM" id="SSF55347">
    <property type="entry name" value="Glyceraldehyde-3-phosphate dehydrogenase-like, C-terminal domain"/>
    <property type="match status" value="1"/>
</dbReference>
<dbReference type="Pfam" id="PF22725">
    <property type="entry name" value="GFO_IDH_MocA_C3"/>
    <property type="match status" value="1"/>
</dbReference>
<dbReference type="PANTHER" id="PTHR22604:SF105">
    <property type="entry name" value="TRANS-1,2-DIHYDROBENZENE-1,2-DIOL DEHYDROGENASE"/>
    <property type="match status" value="1"/>
</dbReference>
<feature type="domain" description="GFO/IDH/MocA-like oxidoreductase" evidence="4">
    <location>
        <begin position="148"/>
        <end position="263"/>
    </location>
</feature>
<evidence type="ECO:0000259" key="4">
    <source>
        <dbReference type="Pfam" id="PF22725"/>
    </source>
</evidence>
<dbReference type="STRING" id="926566.Terro_0600"/>
<dbReference type="AlphaFoldDB" id="I3ZCH2"/>
<dbReference type="InterPro" id="IPR036291">
    <property type="entry name" value="NAD(P)-bd_dom_sf"/>
</dbReference>
<dbReference type="Pfam" id="PF01408">
    <property type="entry name" value="GFO_IDH_MocA"/>
    <property type="match status" value="1"/>
</dbReference>
<evidence type="ECO:0000256" key="2">
    <source>
        <dbReference type="ARBA" id="ARBA00023002"/>
    </source>
</evidence>
<dbReference type="Gene3D" id="3.30.360.10">
    <property type="entry name" value="Dihydrodipicolinate Reductase, domain 2"/>
    <property type="match status" value="1"/>
</dbReference>
<dbReference type="InterPro" id="IPR050984">
    <property type="entry name" value="Gfo/Idh/MocA_domain"/>
</dbReference>
<evidence type="ECO:0000256" key="1">
    <source>
        <dbReference type="ARBA" id="ARBA00010928"/>
    </source>
</evidence>
<accession>I3ZCH2</accession>
<feature type="domain" description="Gfo/Idh/MocA-like oxidoreductase N-terminal" evidence="3">
    <location>
        <begin position="19"/>
        <end position="140"/>
    </location>
</feature>
<keyword evidence="2" id="KW-0560">Oxidoreductase</keyword>
<gene>
    <name evidence="5" type="ordered locus">Terro_0600</name>
</gene>
<evidence type="ECO:0000313" key="6">
    <source>
        <dbReference type="Proteomes" id="UP000006056"/>
    </source>
</evidence>
<dbReference type="Proteomes" id="UP000006056">
    <property type="component" value="Chromosome"/>
</dbReference>
<dbReference type="OrthoDB" id="9815825at2"/>
<proteinExistence type="inferred from homology"/>
<dbReference type="PRINTS" id="PR01775">
    <property type="entry name" value="GLFROXRDTASE"/>
</dbReference>
<dbReference type="KEGG" id="trs:Terro_0600"/>
<organism evidence="5 6">
    <name type="scientific">Terriglobus roseus (strain DSM 18391 / NRRL B-41598 / KBS 63)</name>
    <dbReference type="NCBI Taxonomy" id="926566"/>
    <lineage>
        <taxon>Bacteria</taxon>
        <taxon>Pseudomonadati</taxon>
        <taxon>Acidobacteriota</taxon>
        <taxon>Terriglobia</taxon>
        <taxon>Terriglobales</taxon>
        <taxon>Acidobacteriaceae</taxon>
        <taxon>Terriglobus</taxon>
    </lineage>
</organism>
<reference evidence="5 6" key="1">
    <citation type="submission" date="2012-06" db="EMBL/GenBank/DDBJ databases">
        <title>Complete genome of Terriglobus roseus DSM 18391.</title>
        <authorList>
            <consortium name="US DOE Joint Genome Institute (JGI-PGF)"/>
            <person name="Lucas S."/>
            <person name="Copeland A."/>
            <person name="Lapidus A."/>
            <person name="Glavina del Rio T."/>
            <person name="Dalin E."/>
            <person name="Tice H."/>
            <person name="Bruce D."/>
            <person name="Goodwin L."/>
            <person name="Pitluck S."/>
            <person name="Peters L."/>
            <person name="Mikhailova N."/>
            <person name="Munk A.C.C."/>
            <person name="Kyrpides N."/>
            <person name="Mavromatis K."/>
            <person name="Ivanova N."/>
            <person name="Brettin T."/>
            <person name="Detter J.C."/>
            <person name="Han C."/>
            <person name="Larimer F."/>
            <person name="Land M."/>
            <person name="Hauser L."/>
            <person name="Markowitz V."/>
            <person name="Cheng J.-F."/>
            <person name="Hugenholtz P."/>
            <person name="Woyke T."/>
            <person name="Wu D."/>
            <person name="Brambilla E."/>
            <person name="Klenk H.-P."/>
            <person name="Eisen J.A."/>
        </authorList>
    </citation>
    <scope>NUCLEOTIDE SEQUENCE [LARGE SCALE GENOMIC DNA]</scope>
    <source>
        <strain evidence="6">DSM 18391 / NRRL B-41598 / KBS 63</strain>
    </source>
</reference>
<dbReference type="InterPro" id="IPR055170">
    <property type="entry name" value="GFO_IDH_MocA-like_dom"/>
</dbReference>
<dbReference type="PANTHER" id="PTHR22604">
    <property type="entry name" value="OXIDOREDUCTASES"/>
    <property type="match status" value="1"/>
</dbReference>
<comment type="similarity">
    <text evidence="1">Belongs to the Gfo/Idh/MocA family.</text>
</comment>
<sequence length="347" mass="37309">MRLASWFKRPPTVPPAGRFRFAVVGLGHIAGYFLDALRDSPTTSITALVSGDAGKAATLAKKYSVANTYAYADFDRIADNPAIDAVYLALPVSQHRDFTERAAAAGKHILCEKPMAPTSDDARAMIAACATANVQLSIAYRCPHSFAHRRLQHLVRSGVLGANLRIESGFGFKLDPGWRDQPALAGGGSLYDVGIYPLNAARFLLGEDPSGVEAASAVCDGNGLERSIQWTSVFPSGARALCRSSYTEKIPDTLRVTGDNGTLLLAPAFSHRERYRILGEFRDATIGRKVNIDDRTPNTELSEFRMEAEQLAAAVLKNAPLLTPGEDGLADMIAMEEIYVAAGVPTP</sequence>
<dbReference type="HOGENOM" id="CLU_023194_5_1_0"/>
<evidence type="ECO:0000259" key="3">
    <source>
        <dbReference type="Pfam" id="PF01408"/>
    </source>
</evidence>